<feature type="transmembrane region" description="Helical" evidence="5">
    <location>
        <begin position="235"/>
        <end position="253"/>
    </location>
</feature>
<feature type="transmembrane region" description="Helical" evidence="5">
    <location>
        <begin position="206"/>
        <end position="228"/>
    </location>
</feature>
<dbReference type="PANTHER" id="PTHR37422:SF23">
    <property type="entry name" value="TEICHURONIC ACID BIOSYNTHESIS PROTEIN TUAE"/>
    <property type="match status" value="1"/>
</dbReference>
<feature type="transmembrane region" description="Helical" evidence="5">
    <location>
        <begin position="131"/>
        <end position="149"/>
    </location>
</feature>
<feature type="transmembrane region" description="Helical" evidence="5">
    <location>
        <begin position="375"/>
        <end position="395"/>
    </location>
</feature>
<reference evidence="7 8" key="1">
    <citation type="submission" date="2019-07" db="EMBL/GenBank/DDBJ databases">
        <title>Whole genome shotgun sequence of Enterococcus villorum NBRC 100699.</title>
        <authorList>
            <person name="Hosoyama A."/>
            <person name="Uohara A."/>
            <person name="Ohji S."/>
            <person name="Ichikawa N."/>
        </authorList>
    </citation>
    <scope>NUCLEOTIDE SEQUENCE [LARGE SCALE GENOMIC DNA]</scope>
    <source>
        <strain evidence="7 8">NBRC 100699</strain>
    </source>
</reference>
<keyword evidence="2 5" id="KW-0812">Transmembrane</keyword>
<dbReference type="GO" id="GO:0016020">
    <property type="term" value="C:membrane"/>
    <property type="evidence" value="ECO:0007669"/>
    <property type="project" value="UniProtKB-SubCell"/>
</dbReference>
<feature type="transmembrane region" description="Helical" evidence="5">
    <location>
        <begin position="53"/>
        <end position="70"/>
    </location>
</feature>
<dbReference type="EMBL" id="BJWF01000033">
    <property type="protein sequence ID" value="GEL92779.1"/>
    <property type="molecule type" value="Genomic_DNA"/>
</dbReference>
<evidence type="ECO:0000313" key="7">
    <source>
        <dbReference type="EMBL" id="GEL92779.1"/>
    </source>
</evidence>
<feature type="transmembrane region" description="Helical" evidence="5">
    <location>
        <begin position="15"/>
        <end position="41"/>
    </location>
</feature>
<comment type="caution">
    <text evidence="7">The sequence shown here is derived from an EMBL/GenBank/DDBJ whole genome shotgun (WGS) entry which is preliminary data.</text>
</comment>
<dbReference type="Proteomes" id="UP000321830">
    <property type="component" value="Unassembled WGS sequence"/>
</dbReference>
<proteinExistence type="predicted"/>
<evidence type="ECO:0000256" key="3">
    <source>
        <dbReference type="ARBA" id="ARBA00022989"/>
    </source>
</evidence>
<name>A0A511J512_9ENTE</name>
<evidence type="ECO:0000256" key="4">
    <source>
        <dbReference type="ARBA" id="ARBA00023136"/>
    </source>
</evidence>
<accession>A0A511J512</accession>
<evidence type="ECO:0000259" key="6">
    <source>
        <dbReference type="Pfam" id="PF04932"/>
    </source>
</evidence>
<dbReference type="InterPro" id="IPR051533">
    <property type="entry name" value="WaaL-like"/>
</dbReference>
<protein>
    <recommendedName>
        <fullName evidence="6">O-antigen ligase-related domain-containing protein</fullName>
    </recommendedName>
</protein>
<gene>
    <name evidence="7" type="ORF">EVI01_21160</name>
</gene>
<evidence type="ECO:0000256" key="5">
    <source>
        <dbReference type="SAM" id="Phobius"/>
    </source>
</evidence>
<feature type="transmembrane region" description="Helical" evidence="5">
    <location>
        <begin position="76"/>
        <end position="94"/>
    </location>
</feature>
<dbReference type="InterPro" id="IPR007016">
    <property type="entry name" value="O-antigen_ligase-rel_domated"/>
</dbReference>
<feature type="transmembrane region" description="Helical" evidence="5">
    <location>
        <begin position="415"/>
        <end position="434"/>
    </location>
</feature>
<keyword evidence="4 5" id="KW-0472">Membrane</keyword>
<organism evidence="7 8">
    <name type="scientific">Enterococcus villorum</name>
    <dbReference type="NCBI Taxonomy" id="112904"/>
    <lineage>
        <taxon>Bacteria</taxon>
        <taxon>Bacillati</taxon>
        <taxon>Bacillota</taxon>
        <taxon>Bacilli</taxon>
        <taxon>Lactobacillales</taxon>
        <taxon>Enterococcaceae</taxon>
        <taxon>Enterococcus</taxon>
    </lineage>
</organism>
<feature type="transmembrane region" description="Helical" evidence="5">
    <location>
        <begin position="440"/>
        <end position="457"/>
    </location>
</feature>
<feature type="transmembrane region" description="Helical" evidence="5">
    <location>
        <begin position="161"/>
        <end position="186"/>
    </location>
</feature>
<evidence type="ECO:0000256" key="1">
    <source>
        <dbReference type="ARBA" id="ARBA00004141"/>
    </source>
</evidence>
<feature type="domain" description="O-antigen ligase-related" evidence="6">
    <location>
        <begin position="244"/>
        <end position="388"/>
    </location>
</feature>
<dbReference type="AlphaFoldDB" id="A0A511J512"/>
<feature type="transmembrane region" description="Helical" evidence="5">
    <location>
        <begin position="283"/>
        <end position="301"/>
    </location>
</feature>
<comment type="subcellular location">
    <subcellularLocation>
        <location evidence="1">Membrane</location>
        <topology evidence="1">Multi-pass membrane protein</topology>
    </subcellularLocation>
</comment>
<feature type="transmembrane region" description="Helical" evidence="5">
    <location>
        <begin position="106"/>
        <end position="125"/>
    </location>
</feature>
<dbReference type="Pfam" id="PF04932">
    <property type="entry name" value="Wzy_C"/>
    <property type="match status" value="1"/>
</dbReference>
<dbReference type="PANTHER" id="PTHR37422">
    <property type="entry name" value="TEICHURONIC ACID BIOSYNTHESIS PROTEIN TUAE"/>
    <property type="match status" value="1"/>
</dbReference>
<dbReference type="RefSeq" id="WP_010752251.1">
    <property type="nucleotide sequence ID" value="NZ_BJWF01000033.1"/>
</dbReference>
<sequence>MDIGNHFDIRHSLPLFILLGFIGSITPYGYLLILIVCGYVFFLGISFEKLLEIMWPLLIVSLFMGTYLGIPGHENIYLFRFLLPTYLMILMMLGQLNFKNLSDYKIPLIALLGLFIVSVSSYMFAQYKEYVFRYSYYLLEIFLIFFLCLEKIKSKKELLKIIGYINWFFIANLVVGIFEILFGVHLKLSSANIYITTTIKYQPTGFFYNTNDYALFIAVYYPIIMYYIRNTLKGWRLHSVYGVFTLTSLFVVISSYSRLGMLSLGINVLMTVYQFYGKKFNLFLFLGFPIYFLAILNIPFLNHLFQNILVSFTQKDGSTSARELLYQRLWQICKDANFLGIGAGGAPKKLYNMNLGFESINDTGYSTGHNFFLELLANLGIIGFLLFIILIIYIVRLIVRNMNQAKLRLKENDEILLSVEVLISFLASMVALSTVIEKRYLWFSLIIILIALQQTYYNKEKLVV</sequence>
<keyword evidence="3 5" id="KW-1133">Transmembrane helix</keyword>
<evidence type="ECO:0000256" key="2">
    <source>
        <dbReference type="ARBA" id="ARBA00022692"/>
    </source>
</evidence>
<evidence type="ECO:0000313" key="8">
    <source>
        <dbReference type="Proteomes" id="UP000321830"/>
    </source>
</evidence>